<reference evidence="1 2" key="1">
    <citation type="submission" date="2023-07" db="EMBL/GenBank/DDBJ databases">
        <title>Genomic Encyclopedia of Type Strains, Phase IV (KMG-IV): sequencing the most valuable type-strain genomes for metagenomic binning, comparative biology and taxonomic classification.</title>
        <authorList>
            <person name="Goeker M."/>
        </authorList>
    </citation>
    <scope>NUCLEOTIDE SEQUENCE [LARGE SCALE GENOMIC DNA]</scope>
    <source>
        <strain evidence="1 2">DSM 16784</strain>
    </source>
</reference>
<gene>
    <name evidence="1" type="ORF">J2S15_001369</name>
</gene>
<dbReference type="Proteomes" id="UP001230220">
    <property type="component" value="Unassembled WGS sequence"/>
</dbReference>
<dbReference type="RefSeq" id="WP_307406676.1">
    <property type="nucleotide sequence ID" value="NZ_JAUSUR010000002.1"/>
</dbReference>
<comment type="caution">
    <text evidence="1">The sequence shown here is derived from an EMBL/GenBank/DDBJ whole genome shotgun (WGS) entry which is preliminary data.</text>
</comment>
<evidence type="ECO:0000313" key="2">
    <source>
        <dbReference type="Proteomes" id="UP001230220"/>
    </source>
</evidence>
<sequence length="82" mass="9581">MWEEIDGDQILQDYGYYGTYIPSDVTHTAGGFVFNDYPEKESGINAWRSKWVKSGYKWFSKARKAPIGWNPKEQLDEILKDN</sequence>
<dbReference type="EMBL" id="JAUSUR010000002">
    <property type="protein sequence ID" value="MDQ0360624.1"/>
    <property type="molecule type" value="Genomic_DNA"/>
</dbReference>
<organism evidence="1 2">
    <name type="scientific">Breznakia pachnodae</name>
    <dbReference type="NCBI Taxonomy" id="265178"/>
    <lineage>
        <taxon>Bacteria</taxon>
        <taxon>Bacillati</taxon>
        <taxon>Bacillota</taxon>
        <taxon>Erysipelotrichia</taxon>
        <taxon>Erysipelotrichales</taxon>
        <taxon>Erysipelotrichaceae</taxon>
        <taxon>Breznakia</taxon>
    </lineage>
</organism>
<name>A0ABU0E175_9FIRM</name>
<evidence type="ECO:0000313" key="1">
    <source>
        <dbReference type="EMBL" id="MDQ0360624.1"/>
    </source>
</evidence>
<proteinExistence type="predicted"/>
<accession>A0ABU0E175</accession>
<protein>
    <submittedName>
        <fullName evidence="1">Uncharacterized protein</fullName>
    </submittedName>
</protein>
<keyword evidence="2" id="KW-1185">Reference proteome</keyword>